<sequence>MSVEPDVFPENMVSAGQHQISAAMVVRACASSLNPTLEAATLGWNMNKKCGTMTPQEIPVHSLTHLIFSFGFTASGTFKIEPMSDFQPFLFGRVTDLNMKKPSLKALIALGVSVDYPETVFLTDRNQGWTQNDPDQYNFIHRQPTSKYQKVFSDMAASAVNRKTFISNLIGFMAEYGFNGVGLDWEYPGAPDRGGIPEDGDNLNKLMKEMKDAMGSRYILTFTAPTSYWYLRHFDIKRSAEIADWINLMSYHLHGVWDSDNPIGNQILGHTNLTEIDLALDLLWRNDVSLSKIILSTVFYSRSFCLENPKC</sequence>
<dbReference type="PANTHER" id="PTHR11177">
    <property type="entry name" value="CHITINASE"/>
    <property type="match status" value="1"/>
</dbReference>
<proteinExistence type="predicted"/>
<dbReference type="InterPro" id="IPR001223">
    <property type="entry name" value="Glyco_hydro18_cat"/>
</dbReference>
<gene>
    <name evidence="3" type="ORF">GGP41_003867</name>
</gene>
<dbReference type="Proteomes" id="UP000624244">
    <property type="component" value="Unassembled WGS sequence"/>
</dbReference>
<dbReference type="InterPro" id="IPR050314">
    <property type="entry name" value="Glycosyl_Hydrlase_18"/>
</dbReference>
<organism evidence="3 4">
    <name type="scientific">Cochliobolus sativus</name>
    <name type="common">Common root rot and spot blotch fungus</name>
    <name type="synonym">Bipolaris sorokiniana</name>
    <dbReference type="NCBI Taxonomy" id="45130"/>
    <lineage>
        <taxon>Eukaryota</taxon>
        <taxon>Fungi</taxon>
        <taxon>Dikarya</taxon>
        <taxon>Ascomycota</taxon>
        <taxon>Pezizomycotina</taxon>
        <taxon>Dothideomycetes</taxon>
        <taxon>Pleosporomycetidae</taxon>
        <taxon>Pleosporales</taxon>
        <taxon>Pleosporineae</taxon>
        <taxon>Pleosporaceae</taxon>
        <taxon>Bipolaris</taxon>
    </lineage>
</organism>
<dbReference type="Gene3D" id="3.20.20.80">
    <property type="entry name" value="Glycosidases"/>
    <property type="match status" value="1"/>
</dbReference>
<dbReference type="Pfam" id="PF00704">
    <property type="entry name" value="Glyco_hydro_18"/>
    <property type="match status" value="1"/>
</dbReference>
<reference evidence="3" key="1">
    <citation type="submission" date="2019-11" db="EMBL/GenBank/DDBJ databases">
        <title>Bipolaris sorokiniana Genome sequencing.</title>
        <authorList>
            <person name="Wang H."/>
        </authorList>
    </citation>
    <scope>NUCLEOTIDE SEQUENCE</scope>
</reference>
<dbReference type="GO" id="GO:0005975">
    <property type="term" value="P:carbohydrate metabolic process"/>
    <property type="evidence" value="ECO:0007669"/>
    <property type="project" value="InterPro"/>
</dbReference>
<dbReference type="SUPFAM" id="SSF51445">
    <property type="entry name" value="(Trans)glycosidases"/>
    <property type="match status" value="1"/>
</dbReference>
<name>A0A8H5ZD28_COCSA</name>
<evidence type="ECO:0000313" key="3">
    <source>
        <dbReference type="EMBL" id="KAF5846474.1"/>
    </source>
</evidence>
<comment type="caution">
    <text evidence="3">The sequence shown here is derived from an EMBL/GenBank/DDBJ whole genome shotgun (WGS) entry which is preliminary data.</text>
</comment>
<feature type="domain" description="GH18" evidence="2">
    <location>
        <begin position="35"/>
        <end position="311"/>
    </location>
</feature>
<evidence type="ECO:0000313" key="4">
    <source>
        <dbReference type="Proteomes" id="UP000624244"/>
    </source>
</evidence>
<dbReference type="GO" id="GO:0008843">
    <property type="term" value="F:endochitinase activity"/>
    <property type="evidence" value="ECO:0007669"/>
    <property type="project" value="UniProtKB-EC"/>
</dbReference>
<dbReference type="PANTHER" id="PTHR11177:SF397">
    <property type="entry name" value="CHITINASE"/>
    <property type="match status" value="1"/>
</dbReference>
<dbReference type="PROSITE" id="PS51910">
    <property type="entry name" value="GH18_2"/>
    <property type="match status" value="1"/>
</dbReference>
<dbReference type="GO" id="GO:0008061">
    <property type="term" value="F:chitin binding"/>
    <property type="evidence" value="ECO:0007669"/>
    <property type="project" value="InterPro"/>
</dbReference>
<dbReference type="InterPro" id="IPR017853">
    <property type="entry name" value="GH"/>
</dbReference>
<protein>
    <recommendedName>
        <fullName evidence="1">chitinase</fullName>
        <ecNumber evidence="1">3.2.1.14</ecNumber>
    </recommendedName>
</protein>
<evidence type="ECO:0000259" key="2">
    <source>
        <dbReference type="PROSITE" id="PS51910"/>
    </source>
</evidence>
<dbReference type="InterPro" id="IPR011583">
    <property type="entry name" value="Chitinase_II/V-like_cat"/>
</dbReference>
<accession>A0A8H5ZD28</accession>
<evidence type="ECO:0000256" key="1">
    <source>
        <dbReference type="ARBA" id="ARBA00012729"/>
    </source>
</evidence>
<dbReference type="EC" id="3.2.1.14" evidence="1"/>
<dbReference type="SMART" id="SM00636">
    <property type="entry name" value="Glyco_18"/>
    <property type="match status" value="1"/>
</dbReference>
<dbReference type="AlphaFoldDB" id="A0A8H5ZD28"/>
<dbReference type="EMBL" id="WNKQ01000016">
    <property type="protein sequence ID" value="KAF5846474.1"/>
    <property type="molecule type" value="Genomic_DNA"/>
</dbReference>